<reference evidence="1 2" key="1">
    <citation type="journal article" date="2013" name="Proc. Natl. Acad. Sci. U.S.A.">
        <title>Genome of an arbuscular mycorrhizal fungus provides insight into the oldest plant symbiosis.</title>
        <authorList>
            <person name="Tisserant E."/>
            <person name="Malbreil M."/>
            <person name="Kuo A."/>
            <person name="Kohler A."/>
            <person name="Symeonidi A."/>
            <person name="Balestrini R."/>
            <person name="Charron P."/>
            <person name="Duensing N."/>
            <person name="Frei Dit Frey N."/>
            <person name="Gianinazzi-Pearson V."/>
            <person name="Gilbert L.B."/>
            <person name="Handa Y."/>
            <person name="Herr J.R."/>
            <person name="Hijri M."/>
            <person name="Koul R."/>
            <person name="Kawaguchi M."/>
            <person name="Krajinski F."/>
            <person name="Lammers P.J."/>
            <person name="Masclaux F.G."/>
            <person name="Murat C."/>
            <person name="Morin E."/>
            <person name="Ndikumana S."/>
            <person name="Pagni M."/>
            <person name="Petitpierre D."/>
            <person name="Requena N."/>
            <person name="Rosikiewicz P."/>
            <person name="Riley R."/>
            <person name="Saito K."/>
            <person name="San Clemente H."/>
            <person name="Shapiro H."/>
            <person name="van Tuinen D."/>
            <person name="Becard G."/>
            <person name="Bonfante P."/>
            <person name="Paszkowski U."/>
            <person name="Shachar-Hill Y.Y."/>
            <person name="Tuskan G.A."/>
            <person name="Young P.W."/>
            <person name="Sanders I.R."/>
            <person name="Henrissat B."/>
            <person name="Rensing S.A."/>
            <person name="Grigoriev I.V."/>
            <person name="Corradi N."/>
            <person name="Roux C."/>
            <person name="Martin F."/>
        </authorList>
    </citation>
    <scope>NUCLEOTIDE SEQUENCE [LARGE SCALE GENOMIC DNA]</scope>
    <source>
        <strain evidence="1 2">DAOM 197198</strain>
    </source>
</reference>
<evidence type="ECO:0000313" key="2">
    <source>
        <dbReference type="Proteomes" id="UP000018888"/>
    </source>
</evidence>
<keyword evidence="2" id="KW-1185">Reference proteome</keyword>
<reference evidence="1 2" key="2">
    <citation type="journal article" date="2018" name="New Phytol.">
        <title>High intraspecific genome diversity in the model arbuscular mycorrhizal symbiont Rhizophagus irregularis.</title>
        <authorList>
            <person name="Chen E.C.H."/>
            <person name="Morin E."/>
            <person name="Beaudet D."/>
            <person name="Noel J."/>
            <person name="Yildirir G."/>
            <person name="Ndikumana S."/>
            <person name="Charron P."/>
            <person name="St-Onge C."/>
            <person name="Giorgi J."/>
            <person name="Kruger M."/>
            <person name="Marton T."/>
            <person name="Ropars J."/>
            <person name="Grigoriev I.V."/>
            <person name="Hainaut M."/>
            <person name="Henrissat B."/>
            <person name="Roux C."/>
            <person name="Martin F."/>
            <person name="Corradi N."/>
        </authorList>
    </citation>
    <scope>NUCLEOTIDE SEQUENCE [LARGE SCALE GENOMIC DNA]</scope>
    <source>
        <strain evidence="1 2">DAOM 197198</strain>
    </source>
</reference>
<dbReference type="EMBL" id="AUPC02000039">
    <property type="protein sequence ID" value="POG77593.1"/>
    <property type="molecule type" value="Genomic_DNA"/>
</dbReference>
<accession>A0A2P4QIZ1</accession>
<name>A0A2P4QIZ1_RHIID</name>
<dbReference type="Proteomes" id="UP000018888">
    <property type="component" value="Unassembled WGS sequence"/>
</dbReference>
<protein>
    <submittedName>
        <fullName evidence="1">Uncharacterized protein</fullName>
    </submittedName>
</protein>
<organism evidence="1 2">
    <name type="scientific">Rhizophagus irregularis (strain DAOM 181602 / DAOM 197198 / MUCL 43194)</name>
    <name type="common">Arbuscular mycorrhizal fungus</name>
    <name type="synonym">Glomus intraradices</name>
    <dbReference type="NCBI Taxonomy" id="747089"/>
    <lineage>
        <taxon>Eukaryota</taxon>
        <taxon>Fungi</taxon>
        <taxon>Fungi incertae sedis</taxon>
        <taxon>Mucoromycota</taxon>
        <taxon>Glomeromycotina</taxon>
        <taxon>Glomeromycetes</taxon>
        <taxon>Glomerales</taxon>
        <taxon>Glomeraceae</taxon>
        <taxon>Rhizophagus</taxon>
    </lineage>
</organism>
<sequence length="58" mass="7063">MQKFVKLKTFVTSHKLKFLILSLLYFHYEYFNDNIKKKSSDFLSMLLFITLIKKRGKK</sequence>
<evidence type="ECO:0000313" key="1">
    <source>
        <dbReference type="EMBL" id="POG77593.1"/>
    </source>
</evidence>
<proteinExistence type="predicted"/>
<gene>
    <name evidence="1" type="ORF">GLOIN_2v1545912</name>
</gene>
<comment type="caution">
    <text evidence="1">The sequence shown here is derived from an EMBL/GenBank/DDBJ whole genome shotgun (WGS) entry which is preliminary data.</text>
</comment>
<dbReference type="AlphaFoldDB" id="A0A2P4QIZ1"/>